<organism evidence="1 2">
    <name type="scientific">Streptomyces carpinensis</name>
    <dbReference type="NCBI Taxonomy" id="66369"/>
    <lineage>
        <taxon>Bacteria</taxon>
        <taxon>Bacillati</taxon>
        <taxon>Actinomycetota</taxon>
        <taxon>Actinomycetes</taxon>
        <taxon>Kitasatosporales</taxon>
        <taxon>Streptomycetaceae</taxon>
        <taxon>Streptomyces</taxon>
    </lineage>
</organism>
<keyword evidence="2" id="KW-1185">Reference proteome</keyword>
<dbReference type="SUPFAM" id="SSF55961">
    <property type="entry name" value="Bet v1-like"/>
    <property type="match status" value="1"/>
</dbReference>
<reference evidence="1 2" key="1">
    <citation type="submission" date="2024-06" db="EMBL/GenBank/DDBJ databases">
        <title>The Natural Products Discovery Center: Release of the First 8490 Sequenced Strains for Exploring Actinobacteria Biosynthetic Diversity.</title>
        <authorList>
            <person name="Kalkreuter E."/>
            <person name="Kautsar S.A."/>
            <person name="Yang D."/>
            <person name="Bader C.D."/>
            <person name="Teijaro C.N."/>
            <person name="Fluegel L."/>
            <person name="Davis C.M."/>
            <person name="Simpson J.R."/>
            <person name="Lauterbach L."/>
            <person name="Steele A.D."/>
            <person name="Gui C."/>
            <person name="Meng S."/>
            <person name="Li G."/>
            <person name="Viehrig K."/>
            <person name="Ye F."/>
            <person name="Su P."/>
            <person name="Kiefer A.F."/>
            <person name="Nichols A."/>
            <person name="Cepeda A.J."/>
            <person name="Yan W."/>
            <person name="Fan B."/>
            <person name="Jiang Y."/>
            <person name="Adhikari A."/>
            <person name="Zheng C.-J."/>
            <person name="Schuster L."/>
            <person name="Cowan T.M."/>
            <person name="Smanski M.J."/>
            <person name="Chevrette M.G."/>
            <person name="De Carvalho L.P.S."/>
            <person name="Shen B."/>
        </authorList>
    </citation>
    <scope>NUCLEOTIDE SEQUENCE [LARGE SCALE GENOMIC DNA]</scope>
    <source>
        <strain evidence="1 2">NPDC000634</strain>
    </source>
</reference>
<evidence type="ECO:0000313" key="1">
    <source>
        <dbReference type="EMBL" id="MER6984714.1"/>
    </source>
</evidence>
<evidence type="ECO:0000313" key="2">
    <source>
        <dbReference type="Proteomes" id="UP001458415"/>
    </source>
</evidence>
<dbReference type="Pfam" id="PF10604">
    <property type="entry name" value="Polyketide_cyc2"/>
    <property type="match status" value="1"/>
</dbReference>
<dbReference type="InterPro" id="IPR019587">
    <property type="entry name" value="Polyketide_cyclase/dehydratase"/>
</dbReference>
<gene>
    <name evidence="1" type="ORF">ABT317_49170</name>
</gene>
<protein>
    <submittedName>
        <fullName evidence="1">SRPBCC family protein</fullName>
    </submittedName>
</protein>
<name>A0ABV1WKV9_9ACTN</name>
<dbReference type="EMBL" id="JBEPCU010001968">
    <property type="protein sequence ID" value="MER6984714.1"/>
    <property type="molecule type" value="Genomic_DNA"/>
</dbReference>
<dbReference type="RefSeq" id="WP_244217418.1">
    <property type="nucleotide sequence ID" value="NZ_MUBM01000248.1"/>
</dbReference>
<proteinExistence type="predicted"/>
<accession>A0ABV1WKV9</accession>
<dbReference type="Proteomes" id="UP001458415">
    <property type="component" value="Unassembled WGS sequence"/>
</dbReference>
<dbReference type="Gene3D" id="3.30.530.20">
    <property type="match status" value="1"/>
</dbReference>
<dbReference type="CDD" id="cd07812">
    <property type="entry name" value="SRPBCC"/>
    <property type="match status" value="1"/>
</dbReference>
<comment type="caution">
    <text evidence="1">The sequence shown here is derived from an EMBL/GenBank/DDBJ whole genome shotgun (WGS) entry which is preliminary data.</text>
</comment>
<sequence length="197" mass="21512">MDQARGMIGEADTEGDDMLFADGPSVCCDVHVAAAVPRVWELVTDIRLPAGLSPELQRVAWLDGADRPVAGARFEGYNRHTMLGEWRTVSHVIELDEPRVFAWAVTDADGRFGEATVDPAEPMASWRYELEAEGGGTQLRQTAVIGPGRSGVTLAVERRPDREEEIIAFRLKELRAGMEATLRGIKSLAEEGGPGKR</sequence>
<dbReference type="InterPro" id="IPR023393">
    <property type="entry name" value="START-like_dom_sf"/>
</dbReference>